<dbReference type="PANTHER" id="PTHR31938:SF4">
    <property type="entry name" value="NUCLEAR SPECKLE SPLICING REGULATORY PROTEIN 1"/>
    <property type="match status" value="1"/>
</dbReference>
<dbReference type="Proteomes" id="UP001162164">
    <property type="component" value="Unassembled WGS sequence"/>
</dbReference>
<dbReference type="PANTHER" id="PTHR31938">
    <property type="entry name" value="NUCLEAR SPECKLE SPLICING REGULATORY PROTEIN 1"/>
    <property type="match status" value="1"/>
</dbReference>
<feature type="compositionally biased region" description="Polar residues" evidence="3">
    <location>
        <begin position="172"/>
        <end position="184"/>
    </location>
</feature>
<accession>A0ABQ9K5D5</accession>
<sequence>MNGIKTEEDKTEVIEKEHESDGERRSPERKSSSRYVSTLIDRWRNGDMVSYYRTPNKGHVNWAPSHPHLKRFRNKGILEDRQKAGQSTNRELSQKTPSVYQYDEIYYKMEREKIETKRCQEGAGIGSGCKKPKYIGKLLATAVKRKRETERRIERQGKKEREEEEALVPNKGRTSGRNYNSESGKQPKRKIDVKNRKHRIRKELNKEGKRFSQDKKQKGTFIIEPRWGFRFQYRLFRTNLRSEKKTQLRPRKLPKIRKQKRLKQNK</sequence>
<dbReference type="Pfam" id="PF09745">
    <property type="entry name" value="NSRP1_N"/>
    <property type="match status" value="1"/>
</dbReference>
<dbReference type="InterPro" id="IPR018612">
    <property type="entry name" value="NSRP1_N"/>
</dbReference>
<feature type="compositionally biased region" description="Basic and acidic residues" evidence="3">
    <location>
        <begin position="1"/>
        <end position="31"/>
    </location>
</feature>
<evidence type="ECO:0000256" key="1">
    <source>
        <dbReference type="ARBA" id="ARBA00010126"/>
    </source>
</evidence>
<comment type="caution">
    <text evidence="5">The sequence shown here is derived from an EMBL/GenBank/DDBJ whole genome shotgun (WGS) entry which is preliminary data.</text>
</comment>
<dbReference type="EMBL" id="JAPWTJ010000018">
    <property type="protein sequence ID" value="KAJ8985257.1"/>
    <property type="molecule type" value="Genomic_DNA"/>
</dbReference>
<keyword evidence="2" id="KW-0175">Coiled coil</keyword>
<protein>
    <recommendedName>
        <fullName evidence="4">Nuclear speckle splicing regulatory protein 1 N-terminal domain-containing protein</fullName>
    </recommendedName>
</protein>
<feature type="region of interest" description="Disordered" evidence="3">
    <location>
        <begin position="145"/>
        <end position="196"/>
    </location>
</feature>
<evidence type="ECO:0000256" key="2">
    <source>
        <dbReference type="ARBA" id="ARBA00023054"/>
    </source>
</evidence>
<gene>
    <name evidence="5" type="ORF">NQ317_018287</name>
</gene>
<keyword evidence="6" id="KW-1185">Reference proteome</keyword>
<feature type="region of interest" description="Disordered" evidence="3">
    <location>
        <begin position="242"/>
        <end position="266"/>
    </location>
</feature>
<feature type="region of interest" description="Disordered" evidence="3">
    <location>
        <begin position="1"/>
        <end position="34"/>
    </location>
</feature>
<proteinExistence type="inferred from homology"/>
<evidence type="ECO:0000256" key="3">
    <source>
        <dbReference type="SAM" id="MobiDB-lite"/>
    </source>
</evidence>
<evidence type="ECO:0000313" key="6">
    <source>
        <dbReference type="Proteomes" id="UP001162164"/>
    </source>
</evidence>
<name>A0ABQ9K5D5_9CUCU</name>
<reference evidence="5" key="1">
    <citation type="journal article" date="2023" name="Insect Mol. Biol.">
        <title>Genome sequencing provides insights into the evolution of gene families encoding plant cell wall-degrading enzymes in longhorned beetles.</title>
        <authorList>
            <person name="Shin N.R."/>
            <person name="Okamura Y."/>
            <person name="Kirsch R."/>
            <person name="Pauchet Y."/>
        </authorList>
    </citation>
    <scope>NUCLEOTIDE SEQUENCE</scope>
    <source>
        <strain evidence="5">MMC_N1</strain>
    </source>
</reference>
<evidence type="ECO:0000313" key="5">
    <source>
        <dbReference type="EMBL" id="KAJ8985257.1"/>
    </source>
</evidence>
<feature type="compositionally biased region" description="Basic residues" evidence="3">
    <location>
        <begin position="247"/>
        <end position="266"/>
    </location>
</feature>
<organism evidence="5 6">
    <name type="scientific">Molorchus minor</name>
    <dbReference type="NCBI Taxonomy" id="1323400"/>
    <lineage>
        <taxon>Eukaryota</taxon>
        <taxon>Metazoa</taxon>
        <taxon>Ecdysozoa</taxon>
        <taxon>Arthropoda</taxon>
        <taxon>Hexapoda</taxon>
        <taxon>Insecta</taxon>
        <taxon>Pterygota</taxon>
        <taxon>Neoptera</taxon>
        <taxon>Endopterygota</taxon>
        <taxon>Coleoptera</taxon>
        <taxon>Polyphaga</taxon>
        <taxon>Cucujiformia</taxon>
        <taxon>Chrysomeloidea</taxon>
        <taxon>Cerambycidae</taxon>
        <taxon>Lamiinae</taxon>
        <taxon>Monochamini</taxon>
        <taxon>Molorchus</taxon>
    </lineage>
</organism>
<dbReference type="InterPro" id="IPR042816">
    <property type="entry name" value="Nsrp1"/>
</dbReference>
<evidence type="ECO:0000259" key="4">
    <source>
        <dbReference type="Pfam" id="PF09745"/>
    </source>
</evidence>
<comment type="similarity">
    <text evidence="1">Belongs to the NSRP1 family.</text>
</comment>
<feature type="compositionally biased region" description="Basic and acidic residues" evidence="3">
    <location>
        <begin position="147"/>
        <end position="161"/>
    </location>
</feature>
<feature type="domain" description="Nuclear speckle splicing regulatory protein 1 N-terminal" evidence="4">
    <location>
        <begin position="91"/>
        <end position="171"/>
    </location>
</feature>